<feature type="domain" description="Tyr recombinase" evidence="2">
    <location>
        <begin position="218"/>
        <end position="409"/>
    </location>
</feature>
<dbReference type="GO" id="GO:0006310">
    <property type="term" value="P:DNA recombination"/>
    <property type="evidence" value="ECO:0007669"/>
    <property type="project" value="UniProtKB-KW"/>
</dbReference>
<sequence>MKAQLVIRNPNPRTKEVTVYAEYRHLGKCKRVATGIKIQEKYWDHEKKLIRANGTPDVGKDNKHLKFVLTGLNDRVSQLYVKNGQLYPTIDQLNAGYNEDAKALQQADEAPKTPETLVEALRSFIEEHPDWAPATRKGFGTLINNITRYQVDNKTTWLLPTLTNEELTKWQHWLLKTYDYNNATLGKRVRLLRQLLREKEAPNVKLGKVKPLYAQRLAPPVVLHQHEIEALRNLDLHFSRKLERIRDLMIAQIFSGLRFSDLIRLRKDNIQKGHIVMRMQKTDMLVRVPIFQPLQEVLDKYTDSESGALLLPNLSNQKFNEYIKELCQLIPALREPVVIEAKKRDKTVTIETPKWELISSHSSRRSFCTLCLELRYSIKDTMQWSGHRTLAAFSRYIGLTDLHEDAGADFGSRYAAKLSS</sequence>
<dbReference type="InterPro" id="IPR011010">
    <property type="entry name" value="DNA_brk_join_enz"/>
</dbReference>
<name>A0A0U4CTC7_9BACT</name>
<dbReference type="GO" id="GO:0015074">
    <property type="term" value="P:DNA integration"/>
    <property type="evidence" value="ECO:0007669"/>
    <property type="project" value="InterPro"/>
</dbReference>
<dbReference type="CDD" id="cd01185">
    <property type="entry name" value="INTN1_C_like"/>
    <property type="match status" value="1"/>
</dbReference>
<dbReference type="RefSeq" id="WP_068196519.1">
    <property type="nucleotide sequence ID" value="NZ_CP013909.1"/>
</dbReference>
<proteinExistence type="predicted"/>
<dbReference type="InterPro" id="IPR013762">
    <property type="entry name" value="Integrase-like_cat_sf"/>
</dbReference>
<gene>
    <name evidence="3" type="ORF">AUC43_17235</name>
</gene>
<dbReference type="OrthoDB" id="1493636at2"/>
<keyword evidence="1" id="KW-0233">DNA recombination</keyword>
<dbReference type="Pfam" id="PF00589">
    <property type="entry name" value="Phage_integrase"/>
    <property type="match status" value="1"/>
</dbReference>
<protein>
    <recommendedName>
        <fullName evidence="2">Tyr recombinase domain-containing protein</fullName>
    </recommendedName>
</protein>
<evidence type="ECO:0000256" key="1">
    <source>
        <dbReference type="ARBA" id="ARBA00023172"/>
    </source>
</evidence>
<accession>A0A0U4CTC7</accession>
<dbReference type="Gene3D" id="1.10.443.10">
    <property type="entry name" value="Intergrase catalytic core"/>
    <property type="match status" value="1"/>
</dbReference>
<dbReference type="InterPro" id="IPR002104">
    <property type="entry name" value="Integrase_catalytic"/>
</dbReference>
<reference evidence="3 4" key="1">
    <citation type="submission" date="2015-12" db="EMBL/GenBank/DDBJ databases">
        <authorList>
            <person name="Shamseldin A."/>
            <person name="Moawad H."/>
            <person name="Abd El-Rahim W.M."/>
            <person name="Sadowsky M.J."/>
        </authorList>
    </citation>
    <scope>NUCLEOTIDE SEQUENCE [LARGE SCALE GENOMIC DNA]</scope>
    <source>
        <strain evidence="3 4">DG5B</strain>
    </source>
</reference>
<dbReference type="PROSITE" id="PS51898">
    <property type="entry name" value="TYR_RECOMBINASE"/>
    <property type="match status" value="1"/>
</dbReference>
<dbReference type="AlphaFoldDB" id="A0A0U4CTC7"/>
<evidence type="ECO:0000313" key="3">
    <source>
        <dbReference type="EMBL" id="ALW86670.1"/>
    </source>
</evidence>
<dbReference type="GO" id="GO:0003677">
    <property type="term" value="F:DNA binding"/>
    <property type="evidence" value="ECO:0007669"/>
    <property type="project" value="InterPro"/>
</dbReference>
<dbReference type="SUPFAM" id="SSF56349">
    <property type="entry name" value="DNA breaking-rejoining enzymes"/>
    <property type="match status" value="1"/>
</dbReference>
<evidence type="ECO:0000313" key="4">
    <source>
        <dbReference type="Proteomes" id="UP000059542"/>
    </source>
</evidence>
<organism evidence="3 4">
    <name type="scientific">Hymenobacter sedentarius</name>
    <dbReference type="NCBI Taxonomy" id="1411621"/>
    <lineage>
        <taxon>Bacteria</taxon>
        <taxon>Pseudomonadati</taxon>
        <taxon>Bacteroidota</taxon>
        <taxon>Cytophagia</taxon>
        <taxon>Cytophagales</taxon>
        <taxon>Hymenobacteraceae</taxon>
        <taxon>Hymenobacter</taxon>
    </lineage>
</organism>
<keyword evidence="4" id="KW-1185">Reference proteome</keyword>
<dbReference type="Proteomes" id="UP000059542">
    <property type="component" value="Chromosome"/>
</dbReference>
<evidence type="ECO:0000259" key="2">
    <source>
        <dbReference type="PROSITE" id="PS51898"/>
    </source>
</evidence>
<dbReference type="KEGG" id="hyg:AUC43_17235"/>
<dbReference type="EMBL" id="CP013909">
    <property type="protein sequence ID" value="ALW86670.1"/>
    <property type="molecule type" value="Genomic_DNA"/>
</dbReference>
<dbReference type="STRING" id="1411621.AUC43_17235"/>